<dbReference type="EMBL" id="GGFL01009910">
    <property type="protein sequence ID" value="MBW74088.1"/>
    <property type="molecule type" value="Transcribed_RNA"/>
</dbReference>
<evidence type="ECO:0000313" key="1">
    <source>
        <dbReference type="EMBL" id="MBW74088.1"/>
    </source>
</evidence>
<organism evidence="1">
    <name type="scientific">Anopheles darlingi</name>
    <name type="common">Mosquito</name>
    <dbReference type="NCBI Taxonomy" id="43151"/>
    <lineage>
        <taxon>Eukaryota</taxon>
        <taxon>Metazoa</taxon>
        <taxon>Ecdysozoa</taxon>
        <taxon>Arthropoda</taxon>
        <taxon>Hexapoda</taxon>
        <taxon>Insecta</taxon>
        <taxon>Pterygota</taxon>
        <taxon>Neoptera</taxon>
        <taxon>Endopterygota</taxon>
        <taxon>Diptera</taxon>
        <taxon>Nematocera</taxon>
        <taxon>Culicoidea</taxon>
        <taxon>Culicidae</taxon>
        <taxon>Anophelinae</taxon>
        <taxon>Anopheles</taxon>
    </lineage>
</organism>
<reference evidence="1" key="1">
    <citation type="submission" date="2018-01" db="EMBL/GenBank/DDBJ databases">
        <title>An insight into the sialome of Amazonian anophelines.</title>
        <authorList>
            <person name="Ribeiro J.M."/>
            <person name="Scarpassa V."/>
            <person name="Calvo E."/>
        </authorList>
    </citation>
    <scope>NUCLEOTIDE SEQUENCE</scope>
</reference>
<accession>A0A2M4DAJ8</accession>
<sequence>MFSFSLTPLPTRSSCPFSCLLLPTTTPSSPRPLPTHFFDGASVQRTRSHTHRLNASSQKPSLSWLPDPEPTFPLSGKVINFHFLHQR</sequence>
<dbReference type="AlphaFoldDB" id="A0A2M4DAJ8"/>
<name>A0A2M4DAJ8_ANODA</name>
<protein>
    <submittedName>
        <fullName evidence="1">Putative secreted protein</fullName>
    </submittedName>
</protein>
<proteinExistence type="predicted"/>